<feature type="domain" description="GFO/IDH/MocA-like oxidoreductase" evidence="2">
    <location>
        <begin position="128"/>
        <end position="251"/>
    </location>
</feature>
<dbReference type="InterPro" id="IPR036291">
    <property type="entry name" value="NAD(P)-bd_dom_sf"/>
</dbReference>
<dbReference type="PANTHER" id="PTHR43377:SF1">
    <property type="entry name" value="BILIVERDIN REDUCTASE A"/>
    <property type="match status" value="1"/>
</dbReference>
<proteinExistence type="predicted"/>
<dbReference type="InterPro" id="IPR000683">
    <property type="entry name" value="Gfo/Idh/MocA-like_OxRdtase_N"/>
</dbReference>
<dbReference type="GO" id="GO:0000166">
    <property type="term" value="F:nucleotide binding"/>
    <property type="evidence" value="ECO:0007669"/>
    <property type="project" value="InterPro"/>
</dbReference>
<evidence type="ECO:0000259" key="1">
    <source>
        <dbReference type="Pfam" id="PF01408"/>
    </source>
</evidence>
<organism evidence="3 4">
    <name type="scientific">Candidatus Nitrosymbiomonas proteolyticus</name>
    <dbReference type="NCBI Taxonomy" id="2608984"/>
    <lineage>
        <taxon>Bacteria</taxon>
        <taxon>Bacillati</taxon>
        <taxon>Armatimonadota</taxon>
        <taxon>Armatimonadota incertae sedis</taxon>
        <taxon>Candidatus Nitrosymbiomonas</taxon>
    </lineage>
</organism>
<gene>
    <name evidence="3" type="ORF">NPRO_05870</name>
</gene>
<dbReference type="InterPro" id="IPR055170">
    <property type="entry name" value="GFO_IDH_MocA-like_dom"/>
</dbReference>
<accession>A0A809RTD1</accession>
<dbReference type="KEGG" id="npy:NPRO_05870"/>
<name>A0A809RTD1_9BACT</name>
<dbReference type="PANTHER" id="PTHR43377">
    <property type="entry name" value="BILIVERDIN REDUCTASE A"/>
    <property type="match status" value="1"/>
</dbReference>
<dbReference type="Gene3D" id="3.30.360.10">
    <property type="entry name" value="Dihydrodipicolinate Reductase, domain 2"/>
    <property type="match status" value="1"/>
</dbReference>
<feature type="domain" description="Gfo/Idh/MocA-like oxidoreductase N-terminal" evidence="1">
    <location>
        <begin position="19"/>
        <end position="119"/>
    </location>
</feature>
<dbReference type="AlphaFoldDB" id="A0A809RTD1"/>
<evidence type="ECO:0000313" key="4">
    <source>
        <dbReference type="Proteomes" id="UP000662873"/>
    </source>
</evidence>
<evidence type="ECO:0000313" key="3">
    <source>
        <dbReference type="EMBL" id="BBO22992.1"/>
    </source>
</evidence>
<dbReference type="SUPFAM" id="SSF51735">
    <property type="entry name" value="NAD(P)-binding Rossmann-fold domains"/>
    <property type="match status" value="1"/>
</dbReference>
<dbReference type="InterPro" id="IPR051450">
    <property type="entry name" value="Gfo/Idh/MocA_Oxidoreductases"/>
</dbReference>
<dbReference type="Pfam" id="PF01408">
    <property type="entry name" value="GFO_IDH_MocA"/>
    <property type="match status" value="1"/>
</dbReference>
<dbReference type="SUPFAM" id="SSF55347">
    <property type="entry name" value="Glyceraldehyde-3-phosphate dehydrogenase-like, C-terminal domain"/>
    <property type="match status" value="1"/>
</dbReference>
<dbReference type="Pfam" id="PF22725">
    <property type="entry name" value="GFO_IDH_MocA_C3"/>
    <property type="match status" value="1"/>
</dbReference>
<protein>
    <submittedName>
        <fullName evidence="3">Gfo/Idh/MocA family oxidoreductase</fullName>
    </submittedName>
</protein>
<dbReference type="EMBL" id="AP021858">
    <property type="protein sequence ID" value="BBO22992.1"/>
    <property type="molecule type" value="Genomic_DNA"/>
</dbReference>
<sequence>MPTRIGLLSSAHLHAAGYISALRRIEGCEFVGLWDDDVARAREFAAKWGGEVFAQPSDLLSQCEAVIVASENRKHADHVALAAEFGLPSLCEKPLVATRDERDRMFEAVDRGGTWVMTAFPTRFSPAFQRLLQRVRADEIGPIVGICATNRGTCPFGWFVETAQSGGGAAIDHVVHVADLLSVFTGRLPRRVTSFMGNRMYGESWEDSALLTMEYDDGLFATLDSSWSRPKSYKTWGDVTMNVVGERGVIEMDMFAQAFDVYANSAMRHGVASYGSDLDLGLVSEFVSCVRTGSTPPISRDSGWNAVALALAAYESARSGSPVEVVY</sequence>
<dbReference type="Proteomes" id="UP000662873">
    <property type="component" value="Chromosome"/>
</dbReference>
<reference evidence="3" key="1">
    <citation type="journal article" name="DNA Res.">
        <title>The physiological potential of anammox bacteria as revealed by their core genome structure.</title>
        <authorList>
            <person name="Okubo T."/>
            <person name="Toyoda A."/>
            <person name="Fukuhara K."/>
            <person name="Uchiyama I."/>
            <person name="Harigaya Y."/>
            <person name="Kuroiwa M."/>
            <person name="Suzuki T."/>
            <person name="Murakami Y."/>
            <person name="Suwa Y."/>
            <person name="Takami H."/>
        </authorList>
    </citation>
    <scope>NUCLEOTIDE SEQUENCE</scope>
    <source>
        <strain evidence="3">317325-2</strain>
    </source>
</reference>
<evidence type="ECO:0000259" key="2">
    <source>
        <dbReference type="Pfam" id="PF22725"/>
    </source>
</evidence>
<dbReference type="Gene3D" id="3.40.50.720">
    <property type="entry name" value="NAD(P)-binding Rossmann-like Domain"/>
    <property type="match status" value="1"/>
</dbReference>